<evidence type="ECO:0000313" key="2">
    <source>
        <dbReference type="Proteomes" id="UP000233435"/>
    </source>
</evidence>
<reference evidence="1 2" key="1">
    <citation type="submission" date="2017-12" db="EMBL/GenBank/DDBJ databases">
        <title>Confluentibacter flavum sp. nov., isolated from the saline lake.</title>
        <authorList>
            <person name="Yu L."/>
        </authorList>
    </citation>
    <scope>NUCLEOTIDE SEQUENCE [LARGE SCALE GENOMIC DNA]</scope>
    <source>
        <strain evidence="1 2">3B</strain>
    </source>
</reference>
<dbReference type="AlphaFoldDB" id="A0A2N3HNK3"/>
<name>A0A2N3HNK3_9FLAO</name>
<proteinExistence type="predicted"/>
<dbReference type="RefSeq" id="WP_106658217.1">
    <property type="nucleotide sequence ID" value="NZ_PJEO01000011.1"/>
</dbReference>
<keyword evidence="2" id="KW-1185">Reference proteome</keyword>
<sequence>MTDSNYIKVFTGSFIVVQLIADRLNAIGISPVVKDETESGLISVFGATNPGLQQIFVNKDELNEAIEIVESVTSDLEA</sequence>
<gene>
    <name evidence="1" type="ORF">CSW08_01875</name>
</gene>
<dbReference type="Proteomes" id="UP000233435">
    <property type="component" value="Unassembled WGS sequence"/>
</dbReference>
<dbReference type="OrthoDB" id="1149279at2"/>
<accession>A0A2N3HNK3</accession>
<organism evidence="1 2">
    <name type="scientific">Confluentibacter flavum</name>
    <dbReference type="NCBI Taxonomy" id="1909700"/>
    <lineage>
        <taxon>Bacteria</taxon>
        <taxon>Pseudomonadati</taxon>
        <taxon>Bacteroidota</taxon>
        <taxon>Flavobacteriia</taxon>
        <taxon>Flavobacteriales</taxon>
        <taxon>Flavobacteriaceae</taxon>
        <taxon>Confluentibacter</taxon>
    </lineage>
</organism>
<comment type="caution">
    <text evidence="1">The sequence shown here is derived from an EMBL/GenBank/DDBJ whole genome shotgun (WGS) entry which is preliminary data.</text>
</comment>
<evidence type="ECO:0000313" key="1">
    <source>
        <dbReference type="EMBL" id="PKQ46536.1"/>
    </source>
</evidence>
<protein>
    <submittedName>
        <fullName evidence="1">Uncharacterized protein</fullName>
    </submittedName>
</protein>
<dbReference type="EMBL" id="PJEO01000011">
    <property type="protein sequence ID" value="PKQ46536.1"/>
    <property type="molecule type" value="Genomic_DNA"/>
</dbReference>